<feature type="compositionally biased region" description="Basic and acidic residues" evidence="1">
    <location>
        <begin position="185"/>
        <end position="222"/>
    </location>
</feature>
<reference evidence="2 3" key="1">
    <citation type="submission" date="2018-04" db="EMBL/GenBank/DDBJ databases">
        <authorList>
            <person name="Zhang X."/>
            <person name="Yuan J."/>
            <person name="Li F."/>
            <person name="Xiang J."/>
        </authorList>
    </citation>
    <scope>NUCLEOTIDE SEQUENCE [LARGE SCALE GENOMIC DNA]</scope>
    <source>
        <tissue evidence="2">Muscle</tissue>
    </source>
</reference>
<evidence type="ECO:0000313" key="3">
    <source>
        <dbReference type="Proteomes" id="UP000283509"/>
    </source>
</evidence>
<keyword evidence="3" id="KW-1185">Reference proteome</keyword>
<accession>A0A423U9C6</accession>
<feature type="compositionally biased region" description="Polar residues" evidence="1">
    <location>
        <begin position="308"/>
        <end position="317"/>
    </location>
</feature>
<organism evidence="2 3">
    <name type="scientific">Penaeus vannamei</name>
    <name type="common">Whiteleg shrimp</name>
    <name type="synonym">Litopenaeus vannamei</name>
    <dbReference type="NCBI Taxonomy" id="6689"/>
    <lineage>
        <taxon>Eukaryota</taxon>
        <taxon>Metazoa</taxon>
        <taxon>Ecdysozoa</taxon>
        <taxon>Arthropoda</taxon>
        <taxon>Crustacea</taxon>
        <taxon>Multicrustacea</taxon>
        <taxon>Malacostraca</taxon>
        <taxon>Eumalacostraca</taxon>
        <taxon>Eucarida</taxon>
        <taxon>Decapoda</taxon>
        <taxon>Dendrobranchiata</taxon>
        <taxon>Penaeoidea</taxon>
        <taxon>Penaeidae</taxon>
        <taxon>Penaeus</taxon>
    </lineage>
</organism>
<feature type="region of interest" description="Disordered" evidence="1">
    <location>
        <begin position="174"/>
        <end position="372"/>
    </location>
</feature>
<reference evidence="2 3" key="2">
    <citation type="submission" date="2019-01" db="EMBL/GenBank/DDBJ databases">
        <title>The decoding of complex shrimp genome reveals the adaptation for benthos swimmer, frequently molting mechanism and breeding impact on genome.</title>
        <authorList>
            <person name="Sun Y."/>
            <person name="Gao Y."/>
            <person name="Yu Y."/>
        </authorList>
    </citation>
    <scope>NUCLEOTIDE SEQUENCE [LARGE SCALE GENOMIC DNA]</scope>
    <source>
        <tissue evidence="2">Muscle</tissue>
    </source>
</reference>
<sequence length="490" mass="53910">MCTCDLEKRRGGGGCQVMPESAQRPGRGLAAHSDVIVARCFSAPERKHLPRARASATAANLLLRLKSTAGEFCATQIRNRLVYPKALPSGHLGLAGVPARAGLLAPARSDIPIAHTHDSSHIPRLHHAYPHTRVPRTPPLSWEDISITRRRLLIALSTRAEGAIRNCLSAIRRPQRRKNLPEPSTRTRERGFPRRDDRGGEDPRAGWRPAGRGEEARRRGGDPRAGWAARQGEEARRRGGEDRERGWAARGDRDRGARRRGGEDPRAGFEEARRRTERRVGRGQGEEARRRGDEDPRAGASAGHTGSKGLQNPSSERLNMRLRPLGWAAGRSPRRAKRDQASDTLPKQGLSTSLELEQRSLARGPGEGPVLRGARDEAQTAEILRLSRTASELHFRQDVSSADGRCDRSHCVQMKLGHVHLPTLCLVRSLRSGSSFTAKEETSAGVLRACEKAGRGRLARSIRQLLTKGISRSFVVVLLLRMTGGCLFSH</sequence>
<protein>
    <submittedName>
        <fullName evidence="2">Uncharacterized protein</fullName>
    </submittedName>
</protein>
<dbReference type="AlphaFoldDB" id="A0A423U9C6"/>
<evidence type="ECO:0000256" key="1">
    <source>
        <dbReference type="SAM" id="MobiDB-lite"/>
    </source>
</evidence>
<gene>
    <name evidence="2" type="ORF">C7M84_017113</name>
</gene>
<proteinExistence type="predicted"/>
<dbReference type="Proteomes" id="UP000283509">
    <property type="component" value="Unassembled WGS sequence"/>
</dbReference>
<feature type="compositionally biased region" description="Basic and acidic residues" evidence="1">
    <location>
        <begin position="231"/>
        <end position="297"/>
    </location>
</feature>
<feature type="compositionally biased region" description="Polar residues" evidence="1">
    <location>
        <begin position="342"/>
        <end position="355"/>
    </location>
</feature>
<evidence type="ECO:0000313" key="2">
    <source>
        <dbReference type="EMBL" id="ROT85310.1"/>
    </source>
</evidence>
<name>A0A423U9C6_PENVA</name>
<comment type="caution">
    <text evidence="2">The sequence shown here is derived from an EMBL/GenBank/DDBJ whole genome shotgun (WGS) entry which is preliminary data.</text>
</comment>
<dbReference type="EMBL" id="QCYY01000317">
    <property type="protein sequence ID" value="ROT85310.1"/>
    <property type="molecule type" value="Genomic_DNA"/>
</dbReference>